<name>A0AAV4NS24_CAEEX</name>
<dbReference type="AlphaFoldDB" id="A0AAV4NS24"/>
<organism evidence="1 2">
    <name type="scientific">Caerostris extrusa</name>
    <name type="common">Bark spider</name>
    <name type="synonym">Caerostris bankana</name>
    <dbReference type="NCBI Taxonomy" id="172846"/>
    <lineage>
        <taxon>Eukaryota</taxon>
        <taxon>Metazoa</taxon>
        <taxon>Ecdysozoa</taxon>
        <taxon>Arthropoda</taxon>
        <taxon>Chelicerata</taxon>
        <taxon>Arachnida</taxon>
        <taxon>Araneae</taxon>
        <taxon>Araneomorphae</taxon>
        <taxon>Entelegynae</taxon>
        <taxon>Araneoidea</taxon>
        <taxon>Araneidae</taxon>
        <taxon>Caerostris</taxon>
    </lineage>
</organism>
<sequence length="74" mass="8652">MFTINSGRGYFVIGTQDFRDCGPLVFQRCPRILISVCLRSTFFACWRRYKRALPLLQDNLNFLEEAECALCDHD</sequence>
<evidence type="ECO:0000313" key="1">
    <source>
        <dbReference type="EMBL" id="GIX87199.1"/>
    </source>
</evidence>
<proteinExistence type="predicted"/>
<comment type="caution">
    <text evidence="1">The sequence shown here is derived from an EMBL/GenBank/DDBJ whole genome shotgun (WGS) entry which is preliminary data.</text>
</comment>
<dbReference type="Proteomes" id="UP001054945">
    <property type="component" value="Unassembled WGS sequence"/>
</dbReference>
<evidence type="ECO:0000313" key="2">
    <source>
        <dbReference type="Proteomes" id="UP001054945"/>
    </source>
</evidence>
<accession>A0AAV4NS24</accession>
<protein>
    <submittedName>
        <fullName evidence="1">Uncharacterized protein</fullName>
    </submittedName>
</protein>
<reference evidence="1 2" key="1">
    <citation type="submission" date="2021-06" db="EMBL/GenBank/DDBJ databases">
        <title>Caerostris extrusa draft genome.</title>
        <authorList>
            <person name="Kono N."/>
            <person name="Arakawa K."/>
        </authorList>
    </citation>
    <scope>NUCLEOTIDE SEQUENCE [LARGE SCALE GENOMIC DNA]</scope>
</reference>
<gene>
    <name evidence="1" type="ORF">CEXT_598011</name>
</gene>
<dbReference type="EMBL" id="BPLR01021214">
    <property type="protein sequence ID" value="GIX87199.1"/>
    <property type="molecule type" value="Genomic_DNA"/>
</dbReference>
<keyword evidence="2" id="KW-1185">Reference proteome</keyword>